<dbReference type="GO" id="GO:0048731">
    <property type="term" value="P:system development"/>
    <property type="evidence" value="ECO:0007669"/>
    <property type="project" value="UniProtKB-ARBA"/>
</dbReference>
<dbReference type="EMBL" id="CM035418">
    <property type="protein sequence ID" value="KAH7420892.1"/>
    <property type="molecule type" value="Genomic_DNA"/>
</dbReference>
<dbReference type="GO" id="GO:0009451">
    <property type="term" value="P:RNA modification"/>
    <property type="evidence" value="ECO:0007669"/>
    <property type="project" value="InterPro"/>
</dbReference>
<dbReference type="Gene3D" id="1.25.40.10">
    <property type="entry name" value="Tetratricopeptide repeat domain"/>
    <property type="match status" value="7"/>
</dbReference>
<dbReference type="EMBL" id="CM035418">
    <property type="protein sequence ID" value="KAH7420886.1"/>
    <property type="molecule type" value="Genomic_DNA"/>
</dbReference>
<organism evidence="3 4">
    <name type="scientific">Ceratopteris richardii</name>
    <name type="common">Triangle waterfern</name>
    <dbReference type="NCBI Taxonomy" id="49495"/>
    <lineage>
        <taxon>Eukaryota</taxon>
        <taxon>Viridiplantae</taxon>
        <taxon>Streptophyta</taxon>
        <taxon>Embryophyta</taxon>
        <taxon>Tracheophyta</taxon>
        <taxon>Polypodiopsida</taxon>
        <taxon>Polypodiidae</taxon>
        <taxon>Polypodiales</taxon>
        <taxon>Pteridineae</taxon>
        <taxon>Pteridaceae</taxon>
        <taxon>Parkerioideae</taxon>
        <taxon>Ceratopteris</taxon>
    </lineage>
</organism>
<comment type="caution">
    <text evidence="3">The sequence shown here is derived from an EMBL/GenBank/DDBJ whole genome shotgun (WGS) entry which is preliminary data.</text>
</comment>
<feature type="repeat" description="PPR" evidence="2">
    <location>
        <begin position="740"/>
        <end position="774"/>
    </location>
</feature>
<dbReference type="InterPro" id="IPR002885">
    <property type="entry name" value="PPR_rpt"/>
</dbReference>
<evidence type="ECO:0000313" key="3">
    <source>
        <dbReference type="EMBL" id="KAH7420888.1"/>
    </source>
</evidence>
<dbReference type="FunFam" id="1.25.40.10:FF:000031">
    <property type="entry name" value="Pentatricopeptide repeat-containing protein mitochondrial"/>
    <property type="match status" value="2"/>
</dbReference>
<dbReference type="AlphaFoldDB" id="A0A8T2TEL7"/>
<dbReference type="FunFam" id="1.25.40.10:FF:000285">
    <property type="entry name" value="Pentatricopeptide repeat-containing protein, chloroplastic"/>
    <property type="match status" value="2"/>
</dbReference>
<feature type="repeat" description="PPR" evidence="2">
    <location>
        <begin position="109"/>
        <end position="143"/>
    </location>
</feature>
<evidence type="ECO:0000313" key="4">
    <source>
        <dbReference type="Proteomes" id="UP000825935"/>
    </source>
</evidence>
<gene>
    <name evidence="3" type="ORF">KP509_13G028100</name>
</gene>
<dbReference type="SUPFAM" id="SSF48452">
    <property type="entry name" value="TPR-like"/>
    <property type="match status" value="1"/>
</dbReference>
<dbReference type="PANTHER" id="PTHR24015">
    <property type="entry name" value="OS07G0578800 PROTEIN-RELATED"/>
    <property type="match status" value="1"/>
</dbReference>
<feature type="repeat" description="PPR" evidence="2">
    <location>
        <begin position="638"/>
        <end position="672"/>
    </location>
</feature>
<dbReference type="Pfam" id="PF01535">
    <property type="entry name" value="PPR"/>
    <property type="match status" value="6"/>
</dbReference>
<evidence type="ECO:0008006" key="5">
    <source>
        <dbReference type="Google" id="ProtNLM"/>
    </source>
</evidence>
<dbReference type="FunFam" id="1.25.40.10:FF:000158">
    <property type="entry name" value="pentatricopeptide repeat-containing protein At2g33680"/>
    <property type="match status" value="1"/>
</dbReference>
<evidence type="ECO:0000256" key="2">
    <source>
        <dbReference type="PROSITE-ProRule" id="PRU00708"/>
    </source>
</evidence>
<dbReference type="FunFam" id="1.25.40.10:FF:000381">
    <property type="entry name" value="Pentatricopeptide repeat-containing protein"/>
    <property type="match status" value="1"/>
</dbReference>
<dbReference type="EMBL" id="CM035418">
    <property type="protein sequence ID" value="KAH7420884.1"/>
    <property type="molecule type" value="Genomic_DNA"/>
</dbReference>
<feature type="repeat" description="PPR" evidence="2">
    <location>
        <begin position="536"/>
        <end position="570"/>
    </location>
</feature>
<dbReference type="EMBL" id="CM035418">
    <property type="protein sequence ID" value="KAH7420888.1"/>
    <property type="molecule type" value="Genomic_DNA"/>
</dbReference>
<keyword evidence="4" id="KW-1185">Reference proteome</keyword>
<feature type="repeat" description="PPR" evidence="2">
    <location>
        <begin position="332"/>
        <end position="366"/>
    </location>
</feature>
<sequence>MKLTGVSLQLAHELRQIQQVELPFVGQVNTGYDLIFSEGSENAVAIVALIKRFAKEKNLLKGSRLHIEIRERGLIRTNIFIGNALISMYAKCGALALAYEAFDELPIQDVVSWNALVAGYSQNGYDEKAVACFFRMQQEGHLANTVTFTSVLKACSSTGSLKLGKEVHTFILKEYGSHGSAEPLNEPKAEESMGFSPVNRVLGSSLLDMYAKCGELEKAQEVFDELQSTDVVCWTALIKGYSECGHVERAFHYFDLMKGEGFSPDKVTFACILKICGSREAICKGEKIHAEIVGRGFVGHNVILQSALLDMYAKCGKLLKARQVFDELPARDLVAWNSLIAGYIQHGQDEEAFRCLSQMEFEGQIPDQVSLVCFLKSCGNIGAADRGKLIHSEIIRKGLLIGNITLGNALIDMYTKCGILTLAREVFNELSVRDVVSWNTLVSGYSRHGHGEAALKCYTQMLQAKVSPSIVTFASILKACGDVGAFEKGEEVHAEILRDGSLERGAVVGNALVNMYCKCGQLIKAQQLFNDLQSQDPVLWNVLISGFCDYGYPEEAIRCFEQMLDEGLSPREVTFICILKACSSMKSAELGREIHTEIARKGYLKKSATLGSSLVDMYAKCGVLEEAQEVFDELPFQDVVSWNALLTGYCEHQRFDDLMNCFERTKNRGLIPDPVTFSCIVRACNSVGAVEKGIELHSEIVRKGLWGVESVLGNVVVDMYARGGLLSRAQQVFDELHVQDIVSWNTLIMGHCQHGLGKEALDCFHHMQKDNIHPDAVTFVSILKACGSMGLPEKGQVYYDMMTSVYGLTPGIEHQTCMVYFDGLTGNFDKALADVQQWPFFDSLPAWLALLGACQKRGNVDLGRLAFKHVVELDEQSADPCMCMNNIYRTVGMQEEEGDIEYFRTALCQEIVSKHSAP</sequence>
<dbReference type="PANTHER" id="PTHR24015:SF1703">
    <property type="entry name" value="OS12G0289800 PROTEIN"/>
    <property type="match status" value="1"/>
</dbReference>
<reference evidence="3" key="1">
    <citation type="submission" date="2021-08" db="EMBL/GenBank/DDBJ databases">
        <title>WGS assembly of Ceratopteris richardii.</title>
        <authorList>
            <person name="Marchant D.B."/>
            <person name="Chen G."/>
            <person name="Jenkins J."/>
            <person name="Shu S."/>
            <person name="Leebens-Mack J."/>
            <person name="Grimwood J."/>
            <person name="Schmutz J."/>
            <person name="Soltis P."/>
            <person name="Soltis D."/>
            <person name="Chen Z.-H."/>
        </authorList>
    </citation>
    <scope>NUCLEOTIDE SEQUENCE</scope>
    <source>
        <strain evidence="3">Whitten #5841</strain>
        <tissue evidence="3">Leaf</tissue>
    </source>
</reference>
<feature type="repeat" description="PPR" evidence="2">
    <location>
        <begin position="673"/>
        <end position="707"/>
    </location>
</feature>
<name>A0A8T2TEL7_CERRI</name>
<feature type="repeat" description="PPR" evidence="2">
    <location>
        <begin position="434"/>
        <end position="468"/>
    </location>
</feature>
<dbReference type="NCBIfam" id="TIGR00756">
    <property type="entry name" value="PPR"/>
    <property type="match status" value="7"/>
</dbReference>
<dbReference type="EMBL" id="CM035418">
    <property type="protein sequence ID" value="KAH7420889.1"/>
    <property type="molecule type" value="Genomic_DNA"/>
</dbReference>
<dbReference type="OrthoDB" id="1902039at2759"/>
<dbReference type="Pfam" id="PF13041">
    <property type="entry name" value="PPR_2"/>
    <property type="match status" value="7"/>
</dbReference>
<evidence type="ECO:0000256" key="1">
    <source>
        <dbReference type="ARBA" id="ARBA00022737"/>
    </source>
</evidence>
<keyword evidence="1" id="KW-0677">Repeat</keyword>
<dbReference type="FunFam" id="1.25.40.10:FF:000343">
    <property type="entry name" value="Pentatricopeptide repeat-containing protein At3g58590"/>
    <property type="match status" value="1"/>
</dbReference>
<dbReference type="InterPro" id="IPR011990">
    <property type="entry name" value="TPR-like_helical_dom_sf"/>
</dbReference>
<dbReference type="GO" id="GO:0003723">
    <property type="term" value="F:RNA binding"/>
    <property type="evidence" value="ECO:0007669"/>
    <property type="project" value="InterPro"/>
</dbReference>
<dbReference type="PROSITE" id="PS51375">
    <property type="entry name" value="PPR"/>
    <property type="match status" value="8"/>
</dbReference>
<dbReference type="Proteomes" id="UP000825935">
    <property type="component" value="Chromosome 13"/>
</dbReference>
<protein>
    <recommendedName>
        <fullName evidence="5">Pentatricopeptide repeat-containing protein</fullName>
    </recommendedName>
</protein>
<proteinExistence type="predicted"/>
<accession>A0A8T2TEL7</accession>
<feature type="repeat" description="PPR" evidence="2">
    <location>
        <begin position="230"/>
        <end position="264"/>
    </location>
</feature>
<dbReference type="InterPro" id="IPR046960">
    <property type="entry name" value="PPR_At4g14850-like_plant"/>
</dbReference>